<sequence length="367" mass="40869">MLFWSLEVSKKLGIPWISFWTQPTFVYSIYYYAHLVEAQRRSHYKGSGNEGNILIDYIPGVPTLHPSDLPSFFNETDFDSQYILDLFRKSFQSSRRADWVLCNSFDDLESAEVNALMELQPPVLSVGPLLPSGYLKDESCDEEKRNGTTLLTEYDSSEWLDSKPKDSVIYVSFGSLIHVSKAQLGEIAMGLKDSGQPFLWALRPDIVASTVSDCLPDGFMDEMGSQGLVVPWCNQLQVLSHPSVAGFITHCGWNSMLEGISLGVPMLGFPFWADQFTNCKFMADEWKLGFRVSGGGHAGDNKMIDRKVISTAIRKLFTDEGKEIKNLAALKDSARAALRGGGSSDKNMDSFVRGLKALNAKLRGKED</sequence>
<protein>
    <submittedName>
        <fullName evidence="5">Uncharacterized protein</fullName>
    </submittedName>
</protein>
<dbReference type="GO" id="GO:0080043">
    <property type="term" value="F:quercetin 3-O-glucosyltransferase activity"/>
    <property type="evidence" value="ECO:0007669"/>
    <property type="project" value="TreeGrafter"/>
</dbReference>
<dbReference type="PROSITE" id="PS00375">
    <property type="entry name" value="UDPGT"/>
    <property type="match status" value="1"/>
</dbReference>
<dbReference type="AlphaFoldDB" id="C0PR21"/>
<reference evidence="5" key="1">
    <citation type="submission" date="2009-02" db="EMBL/GenBank/DDBJ databases">
        <title>Full length sequence-verified cDNA sequences from Sitka spruce (Picea sitchensis).</title>
        <authorList>
            <person name="Reid K.E."/>
            <person name="Liao N."/>
            <person name="Ralph S."/>
            <person name="Kolosova N."/>
            <person name="Oddy C."/>
            <person name="Moore R."/>
            <person name="Mayo M."/>
            <person name="Wagner S."/>
            <person name="King J."/>
            <person name="Yanchuk A."/>
            <person name="Holt R."/>
            <person name="Jones S."/>
            <person name="Marra M."/>
            <person name="Ritland C.E."/>
            <person name="Ritland K."/>
            <person name="Bohlmann J."/>
        </authorList>
    </citation>
    <scope>NUCLEOTIDE SEQUENCE</scope>
    <source>
        <tissue evidence="5">Green portion of the leader tissue</tissue>
    </source>
</reference>
<name>C0PR21_PICSI</name>
<proteinExistence type="evidence at transcript level"/>
<dbReference type="Pfam" id="PF00201">
    <property type="entry name" value="UDPGT"/>
    <property type="match status" value="1"/>
</dbReference>
<evidence type="ECO:0000256" key="1">
    <source>
        <dbReference type="ARBA" id="ARBA00009995"/>
    </source>
</evidence>
<evidence type="ECO:0000256" key="4">
    <source>
        <dbReference type="RuleBase" id="RU003718"/>
    </source>
</evidence>
<dbReference type="PANTHER" id="PTHR11926:SF1494">
    <property type="entry name" value="FLAVONOL 3-O-GLUCOSYLTRANSFERASE UGT76E12-RELATED"/>
    <property type="match status" value="1"/>
</dbReference>
<dbReference type="PANTHER" id="PTHR11926">
    <property type="entry name" value="GLUCOSYL/GLUCURONOSYL TRANSFERASES"/>
    <property type="match status" value="1"/>
</dbReference>
<dbReference type="FunFam" id="3.40.50.2000:FF:000056">
    <property type="entry name" value="Glycosyltransferase"/>
    <property type="match status" value="1"/>
</dbReference>
<evidence type="ECO:0000256" key="2">
    <source>
        <dbReference type="ARBA" id="ARBA00022676"/>
    </source>
</evidence>
<organism evidence="5">
    <name type="scientific">Picea sitchensis</name>
    <name type="common">Sitka spruce</name>
    <name type="synonym">Pinus sitchensis</name>
    <dbReference type="NCBI Taxonomy" id="3332"/>
    <lineage>
        <taxon>Eukaryota</taxon>
        <taxon>Viridiplantae</taxon>
        <taxon>Streptophyta</taxon>
        <taxon>Embryophyta</taxon>
        <taxon>Tracheophyta</taxon>
        <taxon>Spermatophyta</taxon>
        <taxon>Pinopsida</taxon>
        <taxon>Pinidae</taxon>
        <taxon>Conifers I</taxon>
        <taxon>Pinales</taxon>
        <taxon>Pinaceae</taxon>
        <taxon>Picea</taxon>
    </lineage>
</organism>
<dbReference type="CDD" id="cd03784">
    <property type="entry name" value="GT1_Gtf-like"/>
    <property type="match status" value="1"/>
</dbReference>
<comment type="similarity">
    <text evidence="1 4">Belongs to the UDP-glycosyltransferase family.</text>
</comment>
<dbReference type="Gene3D" id="3.40.50.2000">
    <property type="entry name" value="Glycogen Phosphorylase B"/>
    <property type="match status" value="2"/>
</dbReference>
<evidence type="ECO:0000313" key="5">
    <source>
        <dbReference type="EMBL" id="ACN40261.1"/>
    </source>
</evidence>
<dbReference type="SUPFAM" id="SSF53756">
    <property type="entry name" value="UDP-Glycosyltransferase/glycogen phosphorylase"/>
    <property type="match status" value="1"/>
</dbReference>
<keyword evidence="2 4" id="KW-0328">Glycosyltransferase</keyword>
<dbReference type="EMBL" id="BT070761">
    <property type="protein sequence ID" value="ACN40261.1"/>
    <property type="molecule type" value="mRNA"/>
</dbReference>
<dbReference type="InterPro" id="IPR002213">
    <property type="entry name" value="UDP_glucos_trans"/>
</dbReference>
<evidence type="ECO:0000256" key="3">
    <source>
        <dbReference type="ARBA" id="ARBA00022679"/>
    </source>
</evidence>
<keyword evidence="3 4" id="KW-0808">Transferase</keyword>
<dbReference type="InterPro" id="IPR035595">
    <property type="entry name" value="UDP_glycos_trans_CS"/>
</dbReference>
<accession>C0PR21</accession>
<dbReference type="GO" id="GO:0080044">
    <property type="term" value="F:quercetin 7-O-glucosyltransferase activity"/>
    <property type="evidence" value="ECO:0007669"/>
    <property type="project" value="TreeGrafter"/>
</dbReference>
<dbReference type="CAZy" id="GT1">
    <property type="family name" value="Glycosyltransferase Family 1"/>
</dbReference>